<sequence>MILEIRTYRLRPGTREEFLRAMAEETIPLLLKAGIDVVAAGPSLYAEDGNEEAVLMRAFASLDQLAEQEDAFYASDAWLNGPREAIVGPIEQYHSIALDVPVAVVEGLRKPF</sequence>
<dbReference type="SUPFAM" id="SSF54909">
    <property type="entry name" value="Dimeric alpha+beta barrel"/>
    <property type="match status" value="1"/>
</dbReference>
<dbReference type="EMBL" id="BAAAQM010000022">
    <property type="protein sequence ID" value="GAA1976258.1"/>
    <property type="molecule type" value="Genomic_DNA"/>
</dbReference>
<comment type="caution">
    <text evidence="2">The sequence shown here is derived from an EMBL/GenBank/DDBJ whole genome shotgun (WGS) entry which is preliminary data.</text>
</comment>
<dbReference type="InterPro" id="IPR011008">
    <property type="entry name" value="Dimeric_a/b-barrel"/>
</dbReference>
<evidence type="ECO:0000313" key="3">
    <source>
        <dbReference type="Proteomes" id="UP001499854"/>
    </source>
</evidence>
<name>A0ABP5DBT6_9ACTN</name>
<dbReference type="Proteomes" id="UP001499854">
    <property type="component" value="Unassembled WGS sequence"/>
</dbReference>
<keyword evidence="3" id="KW-1185">Reference proteome</keyword>
<protein>
    <submittedName>
        <fullName evidence="2">NIPSNAP family protein</fullName>
    </submittedName>
</protein>
<organism evidence="2 3">
    <name type="scientific">Catenulispora subtropica</name>
    <dbReference type="NCBI Taxonomy" id="450798"/>
    <lineage>
        <taxon>Bacteria</taxon>
        <taxon>Bacillati</taxon>
        <taxon>Actinomycetota</taxon>
        <taxon>Actinomycetes</taxon>
        <taxon>Catenulisporales</taxon>
        <taxon>Catenulisporaceae</taxon>
        <taxon>Catenulispora</taxon>
    </lineage>
</organism>
<dbReference type="InterPro" id="IPR012577">
    <property type="entry name" value="NIPSNAP"/>
</dbReference>
<feature type="domain" description="NIPSNAP" evidence="1">
    <location>
        <begin position="4"/>
        <end position="78"/>
    </location>
</feature>
<evidence type="ECO:0000313" key="2">
    <source>
        <dbReference type="EMBL" id="GAA1976258.1"/>
    </source>
</evidence>
<dbReference type="Pfam" id="PF07978">
    <property type="entry name" value="NIPSNAP"/>
    <property type="match status" value="1"/>
</dbReference>
<dbReference type="RefSeq" id="WP_344658636.1">
    <property type="nucleotide sequence ID" value="NZ_BAAAQM010000022.1"/>
</dbReference>
<reference evidence="3" key="1">
    <citation type="journal article" date="2019" name="Int. J. Syst. Evol. Microbiol.">
        <title>The Global Catalogue of Microorganisms (GCM) 10K type strain sequencing project: providing services to taxonomists for standard genome sequencing and annotation.</title>
        <authorList>
            <consortium name="The Broad Institute Genomics Platform"/>
            <consortium name="The Broad Institute Genome Sequencing Center for Infectious Disease"/>
            <person name="Wu L."/>
            <person name="Ma J."/>
        </authorList>
    </citation>
    <scope>NUCLEOTIDE SEQUENCE [LARGE SCALE GENOMIC DNA]</scope>
    <source>
        <strain evidence="3">JCM 16013</strain>
    </source>
</reference>
<dbReference type="Gene3D" id="3.30.70.100">
    <property type="match status" value="1"/>
</dbReference>
<accession>A0ABP5DBT6</accession>
<evidence type="ECO:0000259" key="1">
    <source>
        <dbReference type="Pfam" id="PF07978"/>
    </source>
</evidence>
<gene>
    <name evidence="2" type="ORF">GCM10009838_40670</name>
</gene>
<proteinExistence type="predicted"/>